<evidence type="ECO:0000256" key="6">
    <source>
        <dbReference type="SAM" id="Phobius"/>
    </source>
</evidence>
<dbReference type="Proteomes" id="UP000077748">
    <property type="component" value="Chromosome"/>
</dbReference>
<dbReference type="GO" id="GO:1990961">
    <property type="term" value="P:xenobiotic detoxification by transmembrane export across the plasma membrane"/>
    <property type="evidence" value="ECO:0007669"/>
    <property type="project" value="TreeGrafter"/>
</dbReference>
<name>A0A1A9KDV9_9PSED</name>
<evidence type="ECO:0000259" key="7">
    <source>
        <dbReference type="PROSITE" id="PS50850"/>
    </source>
</evidence>
<dbReference type="Pfam" id="PF07690">
    <property type="entry name" value="MFS_1"/>
    <property type="match status" value="1"/>
</dbReference>
<evidence type="ECO:0000256" key="5">
    <source>
        <dbReference type="ARBA" id="ARBA00023136"/>
    </source>
</evidence>
<evidence type="ECO:0000256" key="1">
    <source>
        <dbReference type="ARBA" id="ARBA00004141"/>
    </source>
</evidence>
<evidence type="ECO:0000256" key="2">
    <source>
        <dbReference type="ARBA" id="ARBA00022448"/>
    </source>
</evidence>
<evidence type="ECO:0000313" key="8">
    <source>
        <dbReference type="EMBL" id="ANI15702.1"/>
    </source>
</evidence>
<dbReference type="EMBL" id="CP015878">
    <property type="protein sequence ID" value="ANI15702.1"/>
    <property type="molecule type" value="Genomic_DNA"/>
</dbReference>
<organism evidence="8 9">
    <name type="scientific">Pseudomonas citronellolis</name>
    <dbReference type="NCBI Taxonomy" id="53408"/>
    <lineage>
        <taxon>Bacteria</taxon>
        <taxon>Pseudomonadati</taxon>
        <taxon>Pseudomonadota</taxon>
        <taxon>Gammaproteobacteria</taxon>
        <taxon>Pseudomonadales</taxon>
        <taxon>Pseudomonadaceae</taxon>
        <taxon>Pseudomonas</taxon>
    </lineage>
</organism>
<dbReference type="Gene3D" id="1.20.1720.10">
    <property type="entry name" value="Multidrug resistance protein D"/>
    <property type="match status" value="1"/>
</dbReference>
<sequence length="143" mass="15022">MVLLGSLAAIAPLSTDMYLPAFGTIRQELGLAAGQVELSLSSYLIGMLCYGPLSDLLGRKRPLLAGLALYVLAGAAITQVEHLAGLIGWRFLQGLAGCAGAVLIFAIIRDRCDMWQSAQNISLLILIMGAAPVIAPLLDGCLR</sequence>
<dbReference type="InterPro" id="IPR036259">
    <property type="entry name" value="MFS_trans_sf"/>
</dbReference>
<dbReference type="PANTHER" id="PTHR23502:SF132">
    <property type="entry name" value="POLYAMINE TRANSPORTER 2-RELATED"/>
    <property type="match status" value="1"/>
</dbReference>
<dbReference type="GO" id="GO:0022857">
    <property type="term" value="F:transmembrane transporter activity"/>
    <property type="evidence" value="ECO:0007669"/>
    <property type="project" value="InterPro"/>
</dbReference>
<dbReference type="PANTHER" id="PTHR23502">
    <property type="entry name" value="MAJOR FACILITATOR SUPERFAMILY"/>
    <property type="match status" value="1"/>
</dbReference>
<gene>
    <name evidence="8" type="ORF">A9C11_17720</name>
</gene>
<dbReference type="AlphaFoldDB" id="A0A1A9KDV9"/>
<dbReference type="SUPFAM" id="SSF103473">
    <property type="entry name" value="MFS general substrate transporter"/>
    <property type="match status" value="1"/>
</dbReference>
<dbReference type="InterPro" id="IPR020846">
    <property type="entry name" value="MFS_dom"/>
</dbReference>
<keyword evidence="3 6" id="KW-0812">Transmembrane</keyword>
<evidence type="ECO:0000256" key="4">
    <source>
        <dbReference type="ARBA" id="ARBA00022989"/>
    </source>
</evidence>
<comment type="subcellular location">
    <subcellularLocation>
        <location evidence="1">Membrane</location>
        <topology evidence="1">Multi-pass membrane protein</topology>
    </subcellularLocation>
</comment>
<dbReference type="PROSITE" id="PS50850">
    <property type="entry name" value="MFS"/>
    <property type="match status" value="1"/>
</dbReference>
<proteinExistence type="predicted"/>
<dbReference type="InterPro" id="IPR011701">
    <property type="entry name" value="MFS"/>
</dbReference>
<keyword evidence="5 6" id="KW-0472">Membrane</keyword>
<protein>
    <recommendedName>
        <fullName evidence="7">Major facilitator superfamily (MFS) profile domain-containing protein</fullName>
    </recommendedName>
</protein>
<evidence type="ECO:0000256" key="3">
    <source>
        <dbReference type="ARBA" id="ARBA00022692"/>
    </source>
</evidence>
<dbReference type="GO" id="GO:0005886">
    <property type="term" value="C:plasma membrane"/>
    <property type="evidence" value="ECO:0007669"/>
    <property type="project" value="TreeGrafter"/>
</dbReference>
<keyword evidence="2" id="KW-0813">Transport</keyword>
<feature type="transmembrane region" description="Helical" evidence="6">
    <location>
        <begin position="120"/>
        <end position="138"/>
    </location>
</feature>
<dbReference type="RefSeq" id="WP_064583415.1">
    <property type="nucleotide sequence ID" value="NZ_CP015878.1"/>
</dbReference>
<feature type="transmembrane region" description="Helical" evidence="6">
    <location>
        <begin position="86"/>
        <end position="108"/>
    </location>
</feature>
<keyword evidence="4 6" id="KW-1133">Transmembrane helix</keyword>
<feature type="domain" description="Major facilitator superfamily (MFS) profile" evidence="7">
    <location>
        <begin position="1"/>
        <end position="143"/>
    </location>
</feature>
<reference evidence="8 9" key="1">
    <citation type="submission" date="2016-05" db="EMBL/GenBank/DDBJ databases">
        <title>Genome Sequence of Pseudomonas citronellolis Strain SJTE-3, an Estrogens and Persistent Organic Pollutants degradation strain.</title>
        <authorList>
            <person name="Liang R."/>
        </authorList>
    </citation>
    <scope>NUCLEOTIDE SEQUENCE [LARGE SCALE GENOMIC DNA]</scope>
    <source>
        <strain evidence="8 9">SJTE-3</strain>
    </source>
</reference>
<accession>A0A1A9KDV9</accession>
<evidence type="ECO:0000313" key="9">
    <source>
        <dbReference type="Proteomes" id="UP000077748"/>
    </source>
</evidence>
<feature type="transmembrane region" description="Helical" evidence="6">
    <location>
        <begin position="63"/>
        <end position="80"/>
    </location>
</feature>